<evidence type="ECO:0000313" key="1">
    <source>
        <dbReference type="EMBL" id="GBN58231.1"/>
    </source>
</evidence>
<dbReference type="Proteomes" id="UP000499080">
    <property type="component" value="Unassembled WGS sequence"/>
</dbReference>
<comment type="caution">
    <text evidence="1">The sequence shown here is derived from an EMBL/GenBank/DDBJ whole genome shotgun (WGS) entry which is preliminary data.</text>
</comment>
<name>A0A4Y2Q442_ARAVE</name>
<reference evidence="1 2" key="1">
    <citation type="journal article" date="2019" name="Sci. Rep.">
        <title>Orb-weaving spider Araneus ventricosus genome elucidates the spidroin gene catalogue.</title>
        <authorList>
            <person name="Kono N."/>
            <person name="Nakamura H."/>
            <person name="Ohtoshi R."/>
            <person name="Moran D.A.P."/>
            <person name="Shinohara A."/>
            <person name="Yoshida Y."/>
            <person name="Fujiwara M."/>
            <person name="Mori M."/>
            <person name="Tomita M."/>
            <person name="Arakawa K."/>
        </authorList>
    </citation>
    <scope>NUCLEOTIDE SEQUENCE [LARGE SCALE GENOMIC DNA]</scope>
</reference>
<protein>
    <submittedName>
        <fullName evidence="1">Uncharacterized protein</fullName>
    </submittedName>
</protein>
<dbReference type="EMBL" id="BGPR01297132">
    <property type="protein sequence ID" value="GBN58231.1"/>
    <property type="molecule type" value="Genomic_DNA"/>
</dbReference>
<feature type="non-terminal residue" evidence="1">
    <location>
        <position position="1"/>
    </location>
</feature>
<evidence type="ECO:0000313" key="2">
    <source>
        <dbReference type="Proteomes" id="UP000499080"/>
    </source>
</evidence>
<dbReference type="AlphaFoldDB" id="A0A4Y2Q442"/>
<keyword evidence="2" id="KW-1185">Reference proteome</keyword>
<organism evidence="1 2">
    <name type="scientific">Araneus ventricosus</name>
    <name type="common">Orbweaver spider</name>
    <name type="synonym">Epeira ventricosa</name>
    <dbReference type="NCBI Taxonomy" id="182803"/>
    <lineage>
        <taxon>Eukaryota</taxon>
        <taxon>Metazoa</taxon>
        <taxon>Ecdysozoa</taxon>
        <taxon>Arthropoda</taxon>
        <taxon>Chelicerata</taxon>
        <taxon>Arachnida</taxon>
        <taxon>Araneae</taxon>
        <taxon>Araneomorphae</taxon>
        <taxon>Entelegynae</taxon>
        <taxon>Araneoidea</taxon>
        <taxon>Araneidae</taxon>
        <taxon>Araneus</taxon>
    </lineage>
</organism>
<proteinExistence type="predicted"/>
<accession>A0A4Y2Q442</accession>
<gene>
    <name evidence="1" type="ORF">AVEN_20821_1</name>
</gene>
<sequence>SHVPWERRDWSEFHRQQSTSTNLERLEVCQATCRGNGATGQNSIQNSPQVRTSSDLRFAMPRVVGTRLYA</sequence>